<evidence type="ECO:0000256" key="1">
    <source>
        <dbReference type="ARBA" id="ARBA00009580"/>
    </source>
</evidence>
<dbReference type="Pfam" id="PF13350">
    <property type="entry name" value="Y_phosphatase3"/>
    <property type="match status" value="1"/>
</dbReference>
<dbReference type="PROSITE" id="PS00383">
    <property type="entry name" value="TYR_PHOSPHATASE_1"/>
    <property type="match status" value="1"/>
</dbReference>
<proteinExistence type="inferred from homology"/>
<dbReference type="PANTHER" id="PTHR31126">
    <property type="entry name" value="TYROSINE-PROTEIN PHOSPHATASE"/>
    <property type="match status" value="1"/>
</dbReference>
<dbReference type="InterPro" id="IPR029021">
    <property type="entry name" value="Prot-tyrosine_phosphatase-like"/>
</dbReference>
<dbReference type="Gene3D" id="3.90.190.10">
    <property type="entry name" value="Protein tyrosine phosphatase superfamily"/>
    <property type="match status" value="1"/>
</dbReference>
<comment type="similarity">
    <text evidence="1">Belongs to the protein-tyrosine phosphatase family.</text>
</comment>
<dbReference type="PANTHER" id="PTHR31126:SF1">
    <property type="entry name" value="TYROSINE SPECIFIC PROTEIN PHOSPHATASES DOMAIN-CONTAINING PROTEIN"/>
    <property type="match status" value="1"/>
</dbReference>
<accession>A0A2A2A991</accession>
<dbReference type="SUPFAM" id="SSF52799">
    <property type="entry name" value="(Phosphotyrosine protein) phosphatases II"/>
    <property type="match status" value="1"/>
</dbReference>
<dbReference type="Proteomes" id="UP000217999">
    <property type="component" value="Unassembled WGS sequence"/>
</dbReference>
<dbReference type="RefSeq" id="WP_095549976.1">
    <property type="nucleotide sequence ID" value="NZ_NSJF01000004.1"/>
</dbReference>
<name>A0A2A2A991_9BURK</name>
<gene>
    <name evidence="2" type="ORF">CK620_08670</name>
</gene>
<dbReference type="GO" id="GO:0004721">
    <property type="term" value="F:phosphoprotein phosphatase activity"/>
    <property type="evidence" value="ECO:0007669"/>
    <property type="project" value="InterPro"/>
</dbReference>
<dbReference type="InterPro" id="IPR026893">
    <property type="entry name" value="Tyr/Ser_Pase_IphP-type"/>
</dbReference>
<organism evidence="2 3">
    <name type="scientific">Vandammella animalimorsus</name>
    <dbReference type="NCBI Taxonomy" id="2029117"/>
    <lineage>
        <taxon>Bacteria</taxon>
        <taxon>Pseudomonadati</taxon>
        <taxon>Pseudomonadota</taxon>
        <taxon>Betaproteobacteria</taxon>
        <taxon>Burkholderiales</taxon>
        <taxon>Comamonadaceae</taxon>
        <taxon>Vandammella</taxon>
    </lineage>
</organism>
<comment type="caution">
    <text evidence="2">The sequence shown here is derived from an EMBL/GenBank/DDBJ whole genome shotgun (WGS) entry which is preliminary data.</text>
</comment>
<evidence type="ECO:0000313" key="2">
    <source>
        <dbReference type="EMBL" id="PAT34294.1"/>
    </source>
</evidence>
<dbReference type="AlphaFoldDB" id="A0A2A2A991"/>
<sequence length="258" mass="28558">MSTTVPAPSSSAALQRHIPLQGASNFRDLGGYTTSDGRRVRWRRLFRSDRLSSLSQEDVRTLQALGVRHSIDFRGDAERLRNDYEIEQLTRIAIPIEPQVVQSLQGLLAQGAALDGPSAHHLMEQTYAAFVEHNAPQFRAFFDALLQHEGPFVFHCTAGKDRTGFAAALLLEALGVAREAIMDDYLLTNALYQPPAYKPSGSLPESVLQVLWRVTPNFLQAAQRQIEAEHGSVAQYLREVLGLGPDALAQLKALYLEP</sequence>
<dbReference type="InterPro" id="IPR016130">
    <property type="entry name" value="Tyr_Pase_AS"/>
</dbReference>
<evidence type="ECO:0000313" key="3">
    <source>
        <dbReference type="Proteomes" id="UP000217999"/>
    </source>
</evidence>
<protein>
    <submittedName>
        <fullName evidence="2">Protein tyrosine phosphatase</fullName>
    </submittedName>
</protein>
<reference evidence="2 3" key="1">
    <citation type="submission" date="2017-08" db="EMBL/GenBank/DDBJ databases">
        <title>WGS of Clinical strains of the CDC Group NO-1 linked to zoonotic infections in humans.</title>
        <authorList>
            <person name="Bernier A.-M."/>
            <person name="Bernard K."/>
        </authorList>
    </citation>
    <scope>NUCLEOTIDE SEQUENCE [LARGE SCALE GENOMIC DNA]</scope>
    <source>
        <strain evidence="2 3">NML03-0146</strain>
    </source>
</reference>
<dbReference type="EMBL" id="NSJF01000004">
    <property type="protein sequence ID" value="PAT34294.1"/>
    <property type="molecule type" value="Genomic_DNA"/>
</dbReference>